<dbReference type="SUPFAM" id="SSF53756">
    <property type="entry name" value="UDP-Glycosyltransferase/glycogen phosphorylase"/>
    <property type="match status" value="1"/>
</dbReference>
<accession>A0ABV2Q448</accession>
<evidence type="ECO:0008006" key="3">
    <source>
        <dbReference type="Google" id="ProtNLM"/>
    </source>
</evidence>
<protein>
    <recommendedName>
        <fullName evidence="3">Glycosyl transferase family 1 domain-containing protein</fullName>
    </recommendedName>
</protein>
<evidence type="ECO:0000313" key="1">
    <source>
        <dbReference type="EMBL" id="MET4575795.1"/>
    </source>
</evidence>
<reference evidence="1 2" key="1">
    <citation type="submission" date="2024-06" db="EMBL/GenBank/DDBJ databases">
        <title>Sorghum-associated microbial communities from plants grown in Nebraska, USA.</title>
        <authorList>
            <person name="Schachtman D."/>
        </authorList>
    </citation>
    <scope>NUCLEOTIDE SEQUENCE [LARGE SCALE GENOMIC DNA]</scope>
    <source>
        <strain evidence="1 2">2709</strain>
    </source>
</reference>
<dbReference type="EMBL" id="JBEPSH010000002">
    <property type="protein sequence ID" value="MET4575795.1"/>
    <property type="molecule type" value="Genomic_DNA"/>
</dbReference>
<dbReference type="PANTHER" id="PTHR46656">
    <property type="entry name" value="PUTATIVE-RELATED"/>
    <property type="match status" value="1"/>
</dbReference>
<evidence type="ECO:0000313" key="2">
    <source>
        <dbReference type="Proteomes" id="UP001549320"/>
    </source>
</evidence>
<proteinExistence type="predicted"/>
<dbReference type="Proteomes" id="UP001549320">
    <property type="component" value="Unassembled WGS sequence"/>
</dbReference>
<dbReference type="Gene3D" id="3.40.50.2000">
    <property type="entry name" value="Glycogen Phosphorylase B"/>
    <property type="match status" value="1"/>
</dbReference>
<gene>
    <name evidence="1" type="ORF">ABIE13_000895</name>
</gene>
<sequence>MSGGVKFYSYCDSSGYGSSGLAYLRGLLNAGWSVQWVPLVYNGKNFVPLQPTENPPLLSLAQGDASLQDLAAIRAATSRPVEYSTVFAQTGPDQWPQFFESGKKNVGYTTWEADALPPHWKPWLDLADAICVPCQLNLRTFEKAHLRPSIHVIPHIRRHAWNDFTIAELEAMRASLGIPPDHFIFYSINTWDPRKNNIGLLQSYMQAFSAESPVTLILKTSKEGYGEAPFYSWQATSDIVSSAMANITSVTGGTPAQICLLPFELSGRGIDMLHALGDCYVSASRGEGWGMGMFDAATRATPVLATGWGGQLDYLGSDWPGAIPFNMHTVPVWPPSAPLFWPPQRWAEPDSEGMVKAWKNALADAKYHRAAAQTIAAEIANRFAEPVITAQLGAVLYA</sequence>
<dbReference type="RefSeq" id="WP_354441479.1">
    <property type="nucleotide sequence ID" value="NZ_JBEPSH010000002.1"/>
</dbReference>
<name>A0ABV2Q448_9BURK</name>
<keyword evidence="2" id="KW-1185">Reference proteome</keyword>
<comment type="caution">
    <text evidence="1">The sequence shown here is derived from an EMBL/GenBank/DDBJ whole genome shotgun (WGS) entry which is preliminary data.</text>
</comment>
<organism evidence="1 2">
    <name type="scientific">Ottowia thiooxydans</name>
    <dbReference type="NCBI Taxonomy" id="219182"/>
    <lineage>
        <taxon>Bacteria</taxon>
        <taxon>Pseudomonadati</taxon>
        <taxon>Pseudomonadota</taxon>
        <taxon>Betaproteobacteria</taxon>
        <taxon>Burkholderiales</taxon>
        <taxon>Comamonadaceae</taxon>
        <taxon>Ottowia</taxon>
    </lineage>
</organism>
<dbReference type="PANTHER" id="PTHR46656:SF3">
    <property type="entry name" value="PUTATIVE-RELATED"/>
    <property type="match status" value="1"/>
</dbReference>